<name>A0A846MWD3_9PROT</name>
<organism evidence="1 2">
    <name type="scientific">Rhizomicrobium palustre</name>
    <dbReference type="NCBI Taxonomy" id="189966"/>
    <lineage>
        <taxon>Bacteria</taxon>
        <taxon>Pseudomonadati</taxon>
        <taxon>Pseudomonadota</taxon>
        <taxon>Alphaproteobacteria</taxon>
        <taxon>Micropepsales</taxon>
        <taxon>Micropepsaceae</taxon>
        <taxon>Rhizomicrobium</taxon>
    </lineage>
</organism>
<accession>A0A846MWD3</accession>
<dbReference type="AlphaFoldDB" id="A0A846MWD3"/>
<evidence type="ECO:0000313" key="2">
    <source>
        <dbReference type="Proteomes" id="UP000570514"/>
    </source>
</evidence>
<dbReference type="RefSeq" id="WP_208414234.1">
    <property type="nucleotide sequence ID" value="NZ_BAAADC010000001.1"/>
</dbReference>
<dbReference type="Pfam" id="PF16277">
    <property type="entry name" value="DUF4926"/>
    <property type="match status" value="1"/>
</dbReference>
<evidence type="ECO:0000313" key="1">
    <source>
        <dbReference type="EMBL" id="NIK87706.1"/>
    </source>
</evidence>
<sequence>MDAKLPPRPSPMDAVALLSERPADKLARGQVGTVVETLDEATALVEFSDDNGEAYAIVPVALTDLMVLRYARLAAE</sequence>
<keyword evidence="2" id="KW-1185">Reference proteome</keyword>
<gene>
    <name evidence="1" type="ORF">FHS83_001024</name>
</gene>
<proteinExistence type="predicted"/>
<comment type="caution">
    <text evidence="1">The sequence shown here is derived from an EMBL/GenBank/DDBJ whole genome shotgun (WGS) entry which is preliminary data.</text>
</comment>
<dbReference type="InterPro" id="IPR032568">
    <property type="entry name" value="DUF4926"/>
</dbReference>
<protein>
    <recommendedName>
        <fullName evidence="3">DUF4926 domain-containing protein</fullName>
    </recommendedName>
</protein>
<dbReference type="Proteomes" id="UP000570514">
    <property type="component" value="Unassembled WGS sequence"/>
</dbReference>
<reference evidence="1 2" key="1">
    <citation type="submission" date="2020-03" db="EMBL/GenBank/DDBJ databases">
        <title>Genomic Encyclopedia of Type Strains, Phase IV (KMG-IV): sequencing the most valuable type-strain genomes for metagenomic binning, comparative biology and taxonomic classification.</title>
        <authorList>
            <person name="Goeker M."/>
        </authorList>
    </citation>
    <scope>NUCLEOTIDE SEQUENCE [LARGE SCALE GENOMIC DNA]</scope>
    <source>
        <strain evidence="1 2">DSM 19867</strain>
    </source>
</reference>
<evidence type="ECO:0008006" key="3">
    <source>
        <dbReference type="Google" id="ProtNLM"/>
    </source>
</evidence>
<dbReference type="EMBL" id="JAASRM010000001">
    <property type="protein sequence ID" value="NIK87706.1"/>
    <property type="molecule type" value="Genomic_DNA"/>
</dbReference>